<evidence type="ECO:0000313" key="2">
    <source>
        <dbReference type="EMBL" id="PSC70448.1"/>
    </source>
</evidence>
<name>A0A2P6V8P1_9CHLO</name>
<gene>
    <name evidence="2" type="ORF">C2E20_6194</name>
</gene>
<evidence type="ECO:0000313" key="3">
    <source>
        <dbReference type="Proteomes" id="UP000239649"/>
    </source>
</evidence>
<keyword evidence="3" id="KW-1185">Reference proteome</keyword>
<accession>A0A2P6V8P1</accession>
<dbReference type="AlphaFoldDB" id="A0A2P6V8P1"/>
<dbReference type="InterPro" id="IPR002068">
    <property type="entry name" value="A-crystallin/Hsp20_dom"/>
</dbReference>
<dbReference type="OrthoDB" id="1245404at2759"/>
<dbReference type="InterPro" id="IPR008978">
    <property type="entry name" value="HSP20-like_chaperone"/>
</dbReference>
<sequence>MALSFPRTGGILDEFFSPFFTPGFPDVTRKFSRALAPIEGGAGQLASRGVPVDVVGGLGGQQGAVWDELACGRGRGGGQAVAGGERSSAAAPAAPALSGSAWKGVWREVLPALAALPEAANLDGIKARYENGVLVLDVPKRELKKEEQAKRITVG</sequence>
<comment type="caution">
    <text evidence="2">The sequence shown here is derived from an EMBL/GenBank/DDBJ whole genome shotgun (WGS) entry which is preliminary data.</text>
</comment>
<reference evidence="2 3" key="1">
    <citation type="journal article" date="2018" name="Plant J.">
        <title>Genome sequences of Chlorella sorokiniana UTEX 1602 and Micractinium conductrix SAG 241.80: implications to maltose excretion by a green alga.</title>
        <authorList>
            <person name="Arriola M.B."/>
            <person name="Velmurugan N."/>
            <person name="Zhang Y."/>
            <person name="Plunkett M.H."/>
            <person name="Hondzo H."/>
            <person name="Barney B.M."/>
        </authorList>
    </citation>
    <scope>NUCLEOTIDE SEQUENCE [LARGE SCALE GENOMIC DNA]</scope>
    <source>
        <strain evidence="2 3">SAG 241.80</strain>
    </source>
</reference>
<proteinExistence type="predicted"/>
<dbReference type="Gene3D" id="2.60.40.790">
    <property type="match status" value="1"/>
</dbReference>
<organism evidence="2 3">
    <name type="scientific">Micractinium conductrix</name>
    <dbReference type="NCBI Taxonomy" id="554055"/>
    <lineage>
        <taxon>Eukaryota</taxon>
        <taxon>Viridiplantae</taxon>
        <taxon>Chlorophyta</taxon>
        <taxon>core chlorophytes</taxon>
        <taxon>Trebouxiophyceae</taxon>
        <taxon>Chlorellales</taxon>
        <taxon>Chlorellaceae</taxon>
        <taxon>Chlorella clade</taxon>
        <taxon>Micractinium</taxon>
    </lineage>
</organism>
<feature type="domain" description="SHSP" evidence="1">
    <location>
        <begin position="115"/>
        <end position="154"/>
    </location>
</feature>
<protein>
    <submittedName>
        <fullName evidence="2">Heat-shock Hsp20</fullName>
    </submittedName>
</protein>
<evidence type="ECO:0000259" key="1">
    <source>
        <dbReference type="Pfam" id="PF00011"/>
    </source>
</evidence>
<dbReference type="SUPFAM" id="SSF49764">
    <property type="entry name" value="HSP20-like chaperones"/>
    <property type="match status" value="1"/>
</dbReference>
<dbReference type="EMBL" id="LHPF02000020">
    <property type="protein sequence ID" value="PSC70448.1"/>
    <property type="molecule type" value="Genomic_DNA"/>
</dbReference>
<dbReference type="Proteomes" id="UP000239649">
    <property type="component" value="Unassembled WGS sequence"/>
</dbReference>
<dbReference type="Pfam" id="PF00011">
    <property type="entry name" value="HSP20"/>
    <property type="match status" value="1"/>
</dbReference>